<protein>
    <submittedName>
        <fullName evidence="1">Uncharacterized protein</fullName>
    </submittedName>
</protein>
<dbReference type="EMBL" id="QHCS01000002">
    <property type="protein sequence ID" value="RHX86285.1"/>
    <property type="molecule type" value="Genomic_DNA"/>
</dbReference>
<organism evidence="1 2">
    <name type="scientific">Leptospira stimsonii</name>
    <dbReference type="NCBI Taxonomy" id="2202203"/>
    <lineage>
        <taxon>Bacteria</taxon>
        <taxon>Pseudomonadati</taxon>
        <taxon>Spirochaetota</taxon>
        <taxon>Spirochaetia</taxon>
        <taxon>Leptospirales</taxon>
        <taxon>Leptospiraceae</taxon>
        <taxon>Leptospira</taxon>
    </lineage>
</organism>
<name>A0A8B6RYI9_9LEPT</name>
<gene>
    <name evidence="1" type="ORF">DLM78_10605</name>
</gene>
<evidence type="ECO:0000313" key="2">
    <source>
        <dbReference type="Proteomes" id="UP000266669"/>
    </source>
</evidence>
<reference evidence="2" key="1">
    <citation type="submission" date="2018-05" db="EMBL/GenBank/DDBJ databases">
        <title>Leptospira yasudae sp. nov. and Leptospira stimsonii sp. nov., two pathogenic species of the genus Leptospira isolated from environmental sources.</title>
        <authorList>
            <person name="Casanovas-Massana A."/>
            <person name="Hamond C."/>
            <person name="Santos L.A."/>
            <person name="Hacker K.P."/>
            <person name="Balassiano I."/>
            <person name="Medeiros M.A."/>
            <person name="Reis M.G."/>
            <person name="Ko A.I."/>
            <person name="Wunder E.A."/>
        </authorList>
    </citation>
    <scope>NUCLEOTIDE SEQUENCE [LARGE SCALE GENOMIC DNA]</scope>
    <source>
        <strain evidence="2">AMB6-RJ</strain>
    </source>
</reference>
<accession>A0A8B6RYI9</accession>
<proteinExistence type="predicted"/>
<evidence type="ECO:0000313" key="1">
    <source>
        <dbReference type="EMBL" id="RHX86285.1"/>
    </source>
</evidence>
<comment type="caution">
    <text evidence="1">The sequence shown here is derived from an EMBL/GenBank/DDBJ whole genome shotgun (WGS) entry which is preliminary data.</text>
</comment>
<dbReference type="AlphaFoldDB" id="A0A8B6RYI9"/>
<sequence>MAGKPPQNFPISKKLNLARRIPLALKLSELRQPYLRRPIQIQNSTATIGPTSVGPTVYKNILIIEIISE</sequence>
<dbReference type="Proteomes" id="UP000266669">
    <property type="component" value="Unassembled WGS sequence"/>
</dbReference>